<dbReference type="Proteomes" id="UP000309454">
    <property type="component" value="Unassembled WGS sequence"/>
</dbReference>
<feature type="transmembrane region" description="Helical" evidence="1">
    <location>
        <begin position="7"/>
        <end position="29"/>
    </location>
</feature>
<evidence type="ECO:0000313" key="2">
    <source>
        <dbReference type="EMBL" id="MBB3170737.1"/>
    </source>
</evidence>
<feature type="transmembrane region" description="Helical" evidence="1">
    <location>
        <begin position="35"/>
        <end position="55"/>
    </location>
</feature>
<evidence type="ECO:0000313" key="4">
    <source>
        <dbReference type="Proteomes" id="UP000309454"/>
    </source>
</evidence>
<reference evidence="2 5" key="2">
    <citation type="submission" date="2020-08" db="EMBL/GenBank/DDBJ databases">
        <title>Sequencing the genomes of 1000 actinobacteria strains.</title>
        <authorList>
            <person name="Klenk H.-P."/>
        </authorList>
    </citation>
    <scope>NUCLEOTIDE SEQUENCE [LARGE SCALE GENOMIC DNA]</scope>
    <source>
        <strain evidence="2 5">DSM 22242</strain>
    </source>
</reference>
<dbReference type="EMBL" id="JACHYA010000001">
    <property type="protein sequence ID" value="MBB3170737.1"/>
    <property type="molecule type" value="Genomic_DNA"/>
</dbReference>
<dbReference type="AlphaFoldDB" id="A0A3N0A9C3"/>
<protein>
    <submittedName>
        <fullName evidence="2">Purine-cytosine permease-like protein</fullName>
    </submittedName>
</protein>
<keyword evidence="1" id="KW-0812">Transmembrane</keyword>
<dbReference type="EMBL" id="SSTM01000001">
    <property type="protein sequence ID" value="TJW12062.1"/>
    <property type="molecule type" value="Genomic_DNA"/>
</dbReference>
<keyword evidence="4" id="KW-1185">Reference proteome</keyword>
<dbReference type="RefSeq" id="WP_123186208.1">
    <property type="nucleotide sequence ID" value="NZ_CANPEU010000001.1"/>
</dbReference>
<name>A0A3N0A9C3_9ACTN</name>
<gene>
    <name evidence="3" type="ORF">E5982_00170</name>
    <name evidence="2" type="ORF">FHR31_000517</name>
</gene>
<keyword evidence="1" id="KW-1133">Transmembrane helix</keyword>
<accession>A0A3N0A9C3</accession>
<organism evidence="3 4">
    <name type="scientific">Parvibacter caecicola</name>
    <dbReference type="NCBI Taxonomy" id="747645"/>
    <lineage>
        <taxon>Bacteria</taxon>
        <taxon>Bacillati</taxon>
        <taxon>Actinomycetota</taxon>
        <taxon>Coriobacteriia</taxon>
        <taxon>Coriobacteriales</taxon>
        <taxon>Coriobacteriaceae</taxon>
        <taxon>Parvibacter</taxon>
    </lineage>
</organism>
<comment type="caution">
    <text evidence="3">The sequence shown here is derived from an EMBL/GenBank/DDBJ whole genome shotgun (WGS) entry which is preliminary data.</text>
</comment>
<sequence>MSDKSRYLRWLSLLCLLMALFCISVFIIGYKTFSVGRVATTVALLAAFAVLQVLYRRMDSGRRG</sequence>
<evidence type="ECO:0000313" key="5">
    <source>
        <dbReference type="Proteomes" id="UP000530850"/>
    </source>
</evidence>
<reference evidence="3 4" key="1">
    <citation type="submission" date="2019-04" db="EMBL/GenBank/DDBJ databases">
        <title>Microbes associate with the intestines of laboratory mice.</title>
        <authorList>
            <person name="Navarre W."/>
            <person name="Wong E."/>
            <person name="Huang K.C."/>
            <person name="Tropini C."/>
            <person name="Ng K."/>
            <person name="Yu B."/>
        </authorList>
    </citation>
    <scope>NUCLEOTIDE SEQUENCE [LARGE SCALE GENOMIC DNA]</scope>
    <source>
        <strain evidence="3 4">NM48_B13</strain>
    </source>
</reference>
<dbReference type="GeneID" id="93357524"/>
<dbReference type="Proteomes" id="UP000530850">
    <property type="component" value="Unassembled WGS sequence"/>
</dbReference>
<evidence type="ECO:0000313" key="3">
    <source>
        <dbReference type="EMBL" id="TJW12062.1"/>
    </source>
</evidence>
<keyword evidence="1" id="KW-0472">Membrane</keyword>
<proteinExistence type="predicted"/>
<evidence type="ECO:0000256" key="1">
    <source>
        <dbReference type="SAM" id="Phobius"/>
    </source>
</evidence>